<evidence type="ECO:0000313" key="4">
    <source>
        <dbReference type="Proteomes" id="UP000011087"/>
    </source>
</evidence>
<organism evidence="2">
    <name type="scientific">Guillardia theta (strain CCMP2712)</name>
    <name type="common">Cryptophyte</name>
    <dbReference type="NCBI Taxonomy" id="905079"/>
    <lineage>
        <taxon>Eukaryota</taxon>
        <taxon>Cryptophyceae</taxon>
        <taxon>Pyrenomonadales</taxon>
        <taxon>Geminigeraceae</taxon>
        <taxon>Guillardia</taxon>
    </lineage>
</organism>
<evidence type="ECO:0000256" key="1">
    <source>
        <dbReference type="SAM" id="MobiDB-lite"/>
    </source>
</evidence>
<sequence>MQPIDIQPRIMFVTKTKTPQISKMAKIPANLAGHSLFRSSFQPHVTSTTSKFAPGEILKGKIRPRHLSLTGGGSNETQLSRFFPTSSLRPTP</sequence>
<proteinExistence type="predicted"/>
<dbReference type="GeneID" id="17305893"/>
<gene>
    <name evidence="2" type="ORF">GUITHDRAFT_151648</name>
</gene>
<dbReference type="KEGG" id="gtt:GUITHDRAFT_151648"/>
<dbReference type="HOGENOM" id="CLU_2417845_0_0_1"/>
<dbReference type="RefSeq" id="XP_005836202.1">
    <property type="nucleotide sequence ID" value="XM_005836145.1"/>
</dbReference>
<dbReference type="EMBL" id="JH992983">
    <property type="protein sequence ID" value="EKX49222.1"/>
    <property type="molecule type" value="Genomic_DNA"/>
</dbReference>
<protein>
    <submittedName>
        <fullName evidence="2 3">Uncharacterized protein</fullName>
    </submittedName>
</protein>
<reference evidence="3" key="3">
    <citation type="submission" date="2015-06" db="UniProtKB">
        <authorList>
            <consortium name="EnsemblProtists"/>
        </authorList>
    </citation>
    <scope>IDENTIFICATION</scope>
</reference>
<evidence type="ECO:0000313" key="3">
    <source>
        <dbReference type="EnsemblProtists" id="EKX49222"/>
    </source>
</evidence>
<keyword evidence="4" id="KW-1185">Reference proteome</keyword>
<feature type="region of interest" description="Disordered" evidence="1">
    <location>
        <begin position="65"/>
        <end position="92"/>
    </location>
</feature>
<dbReference type="EnsemblProtists" id="EKX49222">
    <property type="protein sequence ID" value="EKX49222"/>
    <property type="gene ID" value="GUITHDRAFT_151648"/>
</dbReference>
<evidence type="ECO:0000313" key="2">
    <source>
        <dbReference type="EMBL" id="EKX49222.1"/>
    </source>
</evidence>
<dbReference type="PaxDb" id="55529-EKX49222"/>
<accession>L1JLJ4</accession>
<dbReference type="Proteomes" id="UP000011087">
    <property type="component" value="Unassembled WGS sequence"/>
</dbReference>
<feature type="compositionally biased region" description="Polar residues" evidence="1">
    <location>
        <begin position="75"/>
        <end position="92"/>
    </location>
</feature>
<reference evidence="2 4" key="1">
    <citation type="journal article" date="2012" name="Nature">
        <title>Algal genomes reveal evolutionary mosaicism and the fate of nucleomorphs.</title>
        <authorList>
            <consortium name="DOE Joint Genome Institute"/>
            <person name="Curtis B.A."/>
            <person name="Tanifuji G."/>
            <person name="Burki F."/>
            <person name="Gruber A."/>
            <person name="Irimia M."/>
            <person name="Maruyama S."/>
            <person name="Arias M.C."/>
            <person name="Ball S.G."/>
            <person name="Gile G.H."/>
            <person name="Hirakawa Y."/>
            <person name="Hopkins J.F."/>
            <person name="Kuo A."/>
            <person name="Rensing S.A."/>
            <person name="Schmutz J."/>
            <person name="Symeonidi A."/>
            <person name="Elias M."/>
            <person name="Eveleigh R.J."/>
            <person name="Herman E.K."/>
            <person name="Klute M.J."/>
            <person name="Nakayama T."/>
            <person name="Obornik M."/>
            <person name="Reyes-Prieto A."/>
            <person name="Armbrust E.V."/>
            <person name="Aves S.J."/>
            <person name="Beiko R.G."/>
            <person name="Coutinho P."/>
            <person name="Dacks J.B."/>
            <person name="Durnford D.G."/>
            <person name="Fast N.M."/>
            <person name="Green B.R."/>
            <person name="Grisdale C.J."/>
            <person name="Hempel F."/>
            <person name="Henrissat B."/>
            <person name="Hoppner M.P."/>
            <person name="Ishida K."/>
            <person name="Kim E."/>
            <person name="Koreny L."/>
            <person name="Kroth P.G."/>
            <person name="Liu Y."/>
            <person name="Malik S.B."/>
            <person name="Maier U.G."/>
            <person name="McRose D."/>
            <person name="Mock T."/>
            <person name="Neilson J.A."/>
            <person name="Onodera N.T."/>
            <person name="Poole A.M."/>
            <person name="Pritham E.J."/>
            <person name="Richards T.A."/>
            <person name="Rocap G."/>
            <person name="Roy S.W."/>
            <person name="Sarai C."/>
            <person name="Schaack S."/>
            <person name="Shirato S."/>
            <person name="Slamovits C.H."/>
            <person name="Spencer D.F."/>
            <person name="Suzuki S."/>
            <person name="Worden A.Z."/>
            <person name="Zauner S."/>
            <person name="Barry K."/>
            <person name="Bell C."/>
            <person name="Bharti A.K."/>
            <person name="Crow J.A."/>
            <person name="Grimwood J."/>
            <person name="Kramer R."/>
            <person name="Lindquist E."/>
            <person name="Lucas S."/>
            <person name="Salamov A."/>
            <person name="McFadden G.I."/>
            <person name="Lane C.E."/>
            <person name="Keeling P.J."/>
            <person name="Gray M.W."/>
            <person name="Grigoriev I.V."/>
            <person name="Archibald J.M."/>
        </authorList>
    </citation>
    <scope>NUCLEOTIDE SEQUENCE</scope>
    <source>
        <strain evidence="2 4">CCMP2712</strain>
    </source>
</reference>
<reference evidence="4" key="2">
    <citation type="submission" date="2012-11" db="EMBL/GenBank/DDBJ databases">
        <authorList>
            <person name="Kuo A."/>
            <person name="Curtis B.A."/>
            <person name="Tanifuji G."/>
            <person name="Burki F."/>
            <person name="Gruber A."/>
            <person name="Irimia M."/>
            <person name="Maruyama S."/>
            <person name="Arias M.C."/>
            <person name="Ball S.G."/>
            <person name="Gile G.H."/>
            <person name="Hirakawa Y."/>
            <person name="Hopkins J.F."/>
            <person name="Rensing S.A."/>
            <person name="Schmutz J."/>
            <person name="Symeonidi A."/>
            <person name="Elias M."/>
            <person name="Eveleigh R.J."/>
            <person name="Herman E.K."/>
            <person name="Klute M.J."/>
            <person name="Nakayama T."/>
            <person name="Obornik M."/>
            <person name="Reyes-Prieto A."/>
            <person name="Armbrust E.V."/>
            <person name="Aves S.J."/>
            <person name="Beiko R.G."/>
            <person name="Coutinho P."/>
            <person name="Dacks J.B."/>
            <person name="Durnford D.G."/>
            <person name="Fast N.M."/>
            <person name="Green B.R."/>
            <person name="Grisdale C."/>
            <person name="Hempe F."/>
            <person name="Henrissat B."/>
            <person name="Hoppner M.P."/>
            <person name="Ishida K.-I."/>
            <person name="Kim E."/>
            <person name="Koreny L."/>
            <person name="Kroth P.G."/>
            <person name="Liu Y."/>
            <person name="Malik S.-B."/>
            <person name="Maier U.G."/>
            <person name="McRose D."/>
            <person name="Mock T."/>
            <person name="Neilson J.A."/>
            <person name="Onodera N.T."/>
            <person name="Poole A.M."/>
            <person name="Pritham E.J."/>
            <person name="Richards T.A."/>
            <person name="Rocap G."/>
            <person name="Roy S.W."/>
            <person name="Sarai C."/>
            <person name="Schaack S."/>
            <person name="Shirato S."/>
            <person name="Slamovits C.H."/>
            <person name="Spencer D.F."/>
            <person name="Suzuki S."/>
            <person name="Worden A.Z."/>
            <person name="Zauner S."/>
            <person name="Barry K."/>
            <person name="Bell C."/>
            <person name="Bharti A.K."/>
            <person name="Crow J.A."/>
            <person name="Grimwood J."/>
            <person name="Kramer R."/>
            <person name="Lindquist E."/>
            <person name="Lucas S."/>
            <person name="Salamov A."/>
            <person name="McFadden G.I."/>
            <person name="Lane C.E."/>
            <person name="Keeling P.J."/>
            <person name="Gray M.W."/>
            <person name="Grigoriev I.V."/>
            <person name="Archibald J.M."/>
        </authorList>
    </citation>
    <scope>NUCLEOTIDE SEQUENCE</scope>
    <source>
        <strain evidence="4">CCMP2712</strain>
    </source>
</reference>
<dbReference type="AlphaFoldDB" id="L1JLJ4"/>
<name>L1JLJ4_GUITC</name>